<dbReference type="Proteomes" id="UP000187203">
    <property type="component" value="Unassembled WGS sequence"/>
</dbReference>
<comment type="caution">
    <text evidence="1">The sequence shown here is derived from an EMBL/GenBank/DDBJ whole genome shotgun (WGS) entry which is preliminary data.</text>
</comment>
<accession>A0A1R3KTQ2</accession>
<dbReference type="EMBL" id="AWUE01011844">
    <property type="protein sequence ID" value="OMP10418.1"/>
    <property type="molecule type" value="Genomic_DNA"/>
</dbReference>
<name>A0A1R3KTQ2_9ROSI</name>
<sequence length="60" mass="7149">MFGLPNRRTSPRSPKAANLKMARLENEERDLIREFLRERLFFDGFDFRLMNLCGRGCRSL</sequence>
<proteinExistence type="predicted"/>
<evidence type="ECO:0000313" key="2">
    <source>
        <dbReference type="Proteomes" id="UP000187203"/>
    </source>
</evidence>
<evidence type="ECO:0000313" key="1">
    <source>
        <dbReference type="EMBL" id="OMP10418.1"/>
    </source>
</evidence>
<keyword evidence="2" id="KW-1185">Reference proteome</keyword>
<gene>
    <name evidence="1" type="ORF">COLO4_04526</name>
</gene>
<protein>
    <submittedName>
        <fullName evidence="1">Uncharacterized protein</fullName>
    </submittedName>
</protein>
<organism evidence="1 2">
    <name type="scientific">Corchorus olitorius</name>
    <dbReference type="NCBI Taxonomy" id="93759"/>
    <lineage>
        <taxon>Eukaryota</taxon>
        <taxon>Viridiplantae</taxon>
        <taxon>Streptophyta</taxon>
        <taxon>Embryophyta</taxon>
        <taxon>Tracheophyta</taxon>
        <taxon>Spermatophyta</taxon>
        <taxon>Magnoliopsida</taxon>
        <taxon>eudicotyledons</taxon>
        <taxon>Gunneridae</taxon>
        <taxon>Pentapetalae</taxon>
        <taxon>rosids</taxon>
        <taxon>malvids</taxon>
        <taxon>Malvales</taxon>
        <taxon>Malvaceae</taxon>
        <taxon>Grewioideae</taxon>
        <taxon>Apeibeae</taxon>
        <taxon>Corchorus</taxon>
    </lineage>
</organism>
<dbReference type="AlphaFoldDB" id="A0A1R3KTQ2"/>
<reference evidence="2" key="1">
    <citation type="submission" date="2013-09" db="EMBL/GenBank/DDBJ databases">
        <title>Corchorus olitorius genome sequencing.</title>
        <authorList>
            <person name="Alam M."/>
            <person name="Haque M.S."/>
            <person name="Islam M.S."/>
            <person name="Emdad E.M."/>
            <person name="Islam M.M."/>
            <person name="Ahmed B."/>
            <person name="Halim A."/>
            <person name="Hossen Q.M.M."/>
            <person name="Hossain M.Z."/>
            <person name="Ahmed R."/>
            <person name="Khan M.M."/>
            <person name="Islam R."/>
            <person name="Rashid M.M."/>
            <person name="Khan S.A."/>
            <person name="Rahman M.S."/>
            <person name="Alam M."/>
            <person name="Yahiya A.S."/>
            <person name="Khan M.S."/>
            <person name="Azam M.S."/>
            <person name="Haque T."/>
            <person name="Lashkar M.Z.H."/>
            <person name="Akhand A.I."/>
            <person name="Morshed G."/>
            <person name="Roy S."/>
            <person name="Uddin K.S."/>
            <person name="Rabeya T."/>
            <person name="Hossain A.S."/>
            <person name="Chowdhury A."/>
            <person name="Snigdha A.R."/>
            <person name="Mortoza M.S."/>
            <person name="Matin S.A."/>
            <person name="Hoque S.M.E."/>
            <person name="Islam M.K."/>
            <person name="Roy D.K."/>
            <person name="Haider R."/>
            <person name="Moosa M.M."/>
            <person name="Elias S.M."/>
            <person name="Hasan A.M."/>
            <person name="Jahan S."/>
            <person name="Shafiuddin M."/>
            <person name="Mahmood N."/>
            <person name="Shommy N.S."/>
        </authorList>
    </citation>
    <scope>NUCLEOTIDE SEQUENCE [LARGE SCALE GENOMIC DNA]</scope>
    <source>
        <strain evidence="2">cv. O-4</strain>
    </source>
</reference>